<dbReference type="EMBL" id="CP060028">
    <property type="protein sequence ID" value="QND79131.1"/>
    <property type="molecule type" value="Genomic_DNA"/>
</dbReference>
<keyword evidence="1" id="KW-0472">Membrane</keyword>
<accession>A0ABX6R8J8</accession>
<evidence type="ECO:0000256" key="1">
    <source>
        <dbReference type="SAM" id="Phobius"/>
    </source>
</evidence>
<evidence type="ECO:0000313" key="3">
    <source>
        <dbReference type="Proteomes" id="UP000515506"/>
    </source>
</evidence>
<proteinExistence type="predicted"/>
<dbReference type="RefSeq" id="WP_185894506.1">
    <property type="nucleotide sequence ID" value="NZ_CP060028.1"/>
</dbReference>
<evidence type="ECO:0000313" key="2">
    <source>
        <dbReference type="EMBL" id="QND79131.1"/>
    </source>
</evidence>
<keyword evidence="1" id="KW-1133">Transmembrane helix</keyword>
<keyword evidence="1" id="KW-0812">Transmembrane</keyword>
<keyword evidence="3" id="KW-1185">Reference proteome</keyword>
<evidence type="ECO:0008006" key="4">
    <source>
        <dbReference type="Google" id="ProtNLM"/>
    </source>
</evidence>
<gene>
    <name evidence="2" type="ORF">H4W19_12225</name>
</gene>
<sequence>MKILSFLKQLAIGLGKAALAIVLLFSLFAGYGFFAERSAKQKSAAFCASIKPGQNPAPLLDLAIADGASALQTRWGKTDGLDTLFVTYMGLPPFSRHMCLVQAKDGRVVSVKQSYLD</sequence>
<organism evidence="2 3">
    <name type="scientific">Pseudoxanthomonas mexicana</name>
    <dbReference type="NCBI Taxonomy" id="128785"/>
    <lineage>
        <taxon>Bacteria</taxon>
        <taxon>Pseudomonadati</taxon>
        <taxon>Pseudomonadota</taxon>
        <taxon>Gammaproteobacteria</taxon>
        <taxon>Lysobacterales</taxon>
        <taxon>Lysobacteraceae</taxon>
        <taxon>Pseudoxanthomonas</taxon>
    </lineage>
</organism>
<dbReference type="Proteomes" id="UP000515506">
    <property type="component" value="Chromosome"/>
</dbReference>
<name>A0ABX6R8J8_PSEMX</name>
<reference evidence="2 3" key="1">
    <citation type="submission" date="2020-08" db="EMBL/GenBank/DDBJ databases">
        <title>Streptomycin resistant and MDR strain, P. mexicana.</title>
        <authorList>
            <person name="Ganesh-kumar S."/>
            <person name="Zhe T."/>
            <person name="Yu Z."/>
            <person name="Min Y."/>
        </authorList>
    </citation>
    <scope>NUCLEOTIDE SEQUENCE [LARGE SCALE GENOMIC DNA]</scope>
    <source>
        <strain evidence="2 3">GTZY</strain>
    </source>
</reference>
<feature type="transmembrane region" description="Helical" evidence="1">
    <location>
        <begin position="12"/>
        <end position="34"/>
    </location>
</feature>
<protein>
    <recommendedName>
        <fullName evidence="4">PepSY domain-containing protein</fullName>
    </recommendedName>
</protein>